<organism evidence="2 3">
    <name type="scientific">Longispora fulva</name>
    <dbReference type="NCBI Taxonomy" id="619741"/>
    <lineage>
        <taxon>Bacteria</taxon>
        <taxon>Bacillati</taxon>
        <taxon>Actinomycetota</taxon>
        <taxon>Actinomycetes</taxon>
        <taxon>Micromonosporales</taxon>
        <taxon>Micromonosporaceae</taxon>
        <taxon>Longispora</taxon>
    </lineage>
</organism>
<dbReference type="RefSeq" id="WP_197002369.1">
    <property type="nucleotide sequence ID" value="NZ_BONS01000003.1"/>
</dbReference>
<dbReference type="InterPro" id="IPR029068">
    <property type="entry name" value="Glyas_Bleomycin-R_OHBP_Dase"/>
</dbReference>
<accession>A0A8J7GAB1</accession>
<dbReference type="InterPro" id="IPR052164">
    <property type="entry name" value="Anthracycline_SecMetBiosynth"/>
</dbReference>
<dbReference type="PROSITE" id="PS51819">
    <property type="entry name" value="VOC"/>
    <property type="match status" value="1"/>
</dbReference>
<dbReference type="InterPro" id="IPR053863">
    <property type="entry name" value="Glyoxy/Ble-like_N"/>
</dbReference>
<dbReference type="Gene3D" id="3.10.180.10">
    <property type="entry name" value="2,3-Dihydroxybiphenyl 1,2-Dioxygenase, domain 1"/>
    <property type="match status" value="1"/>
</dbReference>
<evidence type="ECO:0000313" key="2">
    <source>
        <dbReference type="EMBL" id="MBG6135230.1"/>
    </source>
</evidence>
<dbReference type="SUPFAM" id="SSF54593">
    <property type="entry name" value="Glyoxalase/Bleomycin resistance protein/Dihydroxybiphenyl dioxygenase"/>
    <property type="match status" value="1"/>
</dbReference>
<dbReference type="GO" id="GO:0016829">
    <property type="term" value="F:lyase activity"/>
    <property type="evidence" value="ECO:0007669"/>
    <property type="project" value="UniProtKB-KW"/>
</dbReference>
<evidence type="ECO:0000259" key="1">
    <source>
        <dbReference type="PROSITE" id="PS51819"/>
    </source>
</evidence>
<keyword evidence="2" id="KW-0456">Lyase</keyword>
<protein>
    <submittedName>
        <fullName evidence="2">Putative enzyme related to lactoylglutathione lyase</fullName>
    </submittedName>
</protein>
<dbReference type="Pfam" id="PF22677">
    <property type="entry name" value="Ble-like_N"/>
    <property type="match status" value="1"/>
</dbReference>
<feature type="domain" description="VOC" evidence="1">
    <location>
        <begin position="4"/>
        <end position="124"/>
    </location>
</feature>
<dbReference type="CDD" id="cd07247">
    <property type="entry name" value="SgaA_N_like"/>
    <property type="match status" value="1"/>
</dbReference>
<dbReference type="InterPro" id="IPR037523">
    <property type="entry name" value="VOC_core"/>
</dbReference>
<dbReference type="Proteomes" id="UP000622552">
    <property type="component" value="Unassembled WGS sequence"/>
</dbReference>
<dbReference type="PANTHER" id="PTHR33993">
    <property type="entry name" value="GLYOXALASE-RELATED"/>
    <property type="match status" value="1"/>
</dbReference>
<proteinExistence type="predicted"/>
<sequence length="128" mass="13848">MSGKVVHFEIPADDLERAQSFYAGAFGWNLDPMPDYGYTMVRTVDTDEQGMPKEPGAINGGMAKRKAPLTSPVLTIDVEDIDTALEKVTELGGKVLEGRQEVMGMGFTGYFADTEGNTIGLWQNATPA</sequence>
<comment type="caution">
    <text evidence="2">The sequence shown here is derived from an EMBL/GenBank/DDBJ whole genome shotgun (WGS) entry which is preliminary data.</text>
</comment>
<dbReference type="PANTHER" id="PTHR33993:SF2">
    <property type="entry name" value="VOC DOMAIN-CONTAINING PROTEIN"/>
    <property type="match status" value="1"/>
</dbReference>
<gene>
    <name evidence="2" type="ORF">IW245_001424</name>
</gene>
<evidence type="ECO:0000313" key="3">
    <source>
        <dbReference type="Proteomes" id="UP000622552"/>
    </source>
</evidence>
<reference evidence="2" key="1">
    <citation type="submission" date="2020-11" db="EMBL/GenBank/DDBJ databases">
        <title>Sequencing the genomes of 1000 actinobacteria strains.</title>
        <authorList>
            <person name="Klenk H.-P."/>
        </authorList>
    </citation>
    <scope>NUCLEOTIDE SEQUENCE</scope>
    <source>
        <strain evidence="2">DSM 45356</strain>
    </source>
</reference>
<dbReference type="AlphaFoldDB" id="A0A8J7GAB1"/>
<keyword evidence="3" id="KW-1185">Reference proteome</keyword>
<name>A0A8J7GAB1_9ACTN</name>
<dbReference type="EMBL" id="JADOUF010000001">
    <property type="protein sequence ID" value="MBG6135230.1"/>
    <property type="molecule type" value="Genomic_DNA"/>
</dbReference>